<feature type="region of interest" description="Disordered" evidence="1">
    <location>
        <begin position="200"/>
        <end position="241"/>
    </location>
</feature>
<dbReference type="AlphaFoldDB" id="A0A6A4HDT7"/>
<reference evidence="2" key="1">
    <citation type="journal article" date="2019" name="Environ. Microbiol.">
        <title>Fungal ecological strategies reflected in gene transcription - a case study of two litter decomposers.</title>
        <authorList>
            <person name="Barbi F."/>
            <person name="Kohler A."/>
            <person name="Barry K."/>
            <person name="Baskaran P."/>
            <person name="Daum C."/>
            <person name="Fauchery L."/>
            <person name="Ihrmark K."/>
            <person name="Kuo A."/>
            <person name="LaButti K."/>
            <person name="Lipzen A."/>
            <person name="Morin E."/>
            <person name="Grigoriev I.V."/>
            <person name="Henrissat B."/>
            <person name="Lindahl B."/>
            <person name="Martin F."/>
        </authorList>
    </citation>
    <scope>NUCLEOTIDE SEQUENCE</scope>
    <source>
        <strain evidence="2">JB14</strain>
    </source>
</reference>
<feature type="compositionally biased region" description="Basic and acidic residues" evidence="1">
    <location>
        <begin position="1"/>
        <end position="17"/>
    </location>
</feature>
<dbReference type="Proteomes" id="UP000799118">
    <property type="component" value="Unassembled WGS sequence"/>
</dbReference>
<keyword evidence="3" id="KW-1185">Reference proteome</keyword>
<dbReference type="EMBL" id="ML769524">
    <property type="protein sequence ID" value="KAE9395818.1"/>
    <property type="molecule type" value="Genomic_DNA"/>
</dbReference>
<proteinExistence type="predicted"/>
<evidence type="ECO:0000313" key="3">
    <source>
        <dbReference type="Proteomes" id="UP000799118"/>
    </source>
</evidence>
<evidence type="ECO:0000313" key="2">
    <source>
        <dbReference type="EMBL" id="KAE9395818.1"/>
    </source>
</evidence>
<name>A0A6A4HDT7_9AGAR</name>
<sequence>MFRDGKRGRSTSSDHHTHATRPAPTISSMEFTVPGPVTNGGFRRMLSPSYRITSVLGYISAFFAEPVLCYAVGSLVTAHNSGSWAKHSRVYLNTLLFTNRSQSDHNKTERKMEFECLPLNQKRRFPNCRWECVFDNDGWPKSLAYGIPYFGEMFNEIMSDRMYQRCRKPDVRTSYLHSYTDIITLWSLGKTEHTITPSCSRHAVDNHGQKEFTTSSESHHRNTRSLRAKYSADTSESELPY</sequence>
<gene>
    <name evidence="2" type="ORF">BT96DRAFT_997299</name>
</gene>
<organism evidence="2 3">
    <name type="scientific">Gymnopus androsaceus JB14</name>
    <dbReference type="NCBI Taxonomy" id="1447944"/>
    <lineage>
        <taxon>Eukaryota</taxon>
        <taxon>Fungi</taxon>
        <taxon>Dikarya</taxon>
        <taxon>Basidiomycota</taxon>
        <taxon>Agaricomycotina</taxon>
        <taxon>Agaricomycetes</taxon>
        <taxon>Agaricomycetidae</taxon>
        <taxon>Agaricales</taxon>
        <taxon>Marasmiineae</taxon>
        <taxon>Omphalotaceae</taxon>
        <taxon>Gymnopus</taxon>
    </lineage>
</organism>
<protein>
    <submittedName>
        <fullName evidence="2">Uncharacterized protein</fullName>
    </submittedName>
</protein>
<feature type="region of interest" description="Disordered" evidence="1">
    <location>
        <begin position="1"/>
        <end position="30"/>
    </location>
</feature>
<evidence type="ECO:0000256" key="1">
    <source>
        <dbReference type="SAM" id="MobiDB-lite"/>
    </source>
</evidence>
<accession>A0A6A4HDT7</accession>